<dbReference type="AlphaFoldDB" id="A0A0F8A0L9"/>
<feature type="chain" id="PRO_5002526183" description="Apple domain-containing protein" evidence="1">
    <location>
        <begin position="20"/>
        <end position="204"/>
    </location>
</feature>
<evidence type="ECO:0000313" key="2">
    <source>
        <dbReference type="EMBL" id="KJZ75467.1"/>
    </source>
</evidence>
<name>A0A0F8A0L9_9HYPO</name>
<feature type="signal peptide" evidence="1">
    <location>
        <begin position="1"/>
        <end position="19"/>
    </location>
</feature>
<evidence type="ECO:0000313" key="3">
    <source>
        <dbReference type="Proteomes" id="UP000054481"/>
    </source>
</evidence>
<accession>A0A0F8A0L9</accession>
<dbReference type="Proteomes" id="UP000054481">
    <property type="component" value="Unassembled WGS sequence"/>
</dbReference>
<proteinExistence type="predicted"/>
<organism evidence="2 3">
    <name type="scientific">Hirsutella minnesotensis 3608</name>
    <dbReference type="NCBI Taxonomy" id="1043627"/>
    <lineage>
        <taxon>Eukaryota</taxon>
        <taxon>Fungi</taxon>
        <taxon>Dikarya</taxon>
        <taxon>Ascomycota</taxon>
        <taxon>Pezizomycotina</taxon>
        <taxon>Sordariomycetes</taxon>
        <taxon>Hypocreomycetidae</taxon>
        <taxon>Hypocreales</taxon>
        <taxon>Ophiocordycipitaceae</taxon>
        <taxon>Hirsutella</taxon>
    </lineage>
</organism>
<dbReference type="EMBL" id="KQ030517">
    <property type="protein sequence ID" value="KJZ75467.1"/>
    <property type="molecule type" value="Genomic_DNA"/>
</dbReference>
<protein>
    <recommendedName>
        <fullName evidence="4">Apple domain-containing protein</fullName>
    </recommendedName>
</protein>
<reference evidence="2 3" key="1">
    <citation type="journal article" date="2014" name="Genome Biol. Evol.">
        <title>Comparative genomics and transcriptomics analyses reveal divergent lifestyle features of nematode endoparasitic fungus Hirsutella minnesotensis.</title>
        <authorList>
            <person name="Lai Y."/>
            <person name="Liu K."/>
            <person name="Zhang X."/>
            <person name="Zhang X."/>
            <person name="Li K."/>
            <person name="Wang N."/>
            <person name="Shu C."/>
            <person name="Wu Y."/>
            <person name="Wang C."/>
            <person name="Bushley K.E."/>
            <person name="Xiang M."/>
            <person name="Liu X."/>
        </authorList>
    </citation>
    <scope>NUCLEOTIDE SEQUENCE [LARGE SCALE GENOMIC DNA]</scope>
    <source>
        <strain evidence="2 3">3608</strain>
    </source>
</reference>
<evidence type="ECO:0008006" key="4">
    <source>
        <dbReference type="Google" id="ProtNLM"/>
    </source>
</evidence>
<keyword evidence="3" id="KW-1185">Reference proteome</keyword>
<sequence length="204" mass="21896">MRYTLTAAAVMGFALTASAADACIEECNRARYACLSQPDAHHPTCASNYATCIGYNPYGGEGFVEPTACSKAPEPTVYRRAEDVDECAKKCSVEYNVCRGKPNAHRPTCASDYASCLGFNPFTLDGSLGEVKACVKGSERRDVARDACATKCYDEYNSCRGKPDAHRPTCASELARCVGYNPFTSDGSLGQMTACSKVPKPTVF</sequence>
<keyword evidence="1" id="KW-0732">Signal</keyword>
<evidence type="ECO:0000256" key="1">
    <source>
        <dbReference type="SAM" id="SignalP"/>
    </source>
</evidence>
<gene>
    <name evidence="2" type="ORF">HIM_05163</name>
</gene>
<dbReference type="OrthoDB" id="3836772at2759"/>